<keyword evidence="5 6" id="KW-0408">Iron</keyword>
<dbReference type="GO" id="GO:0016705">
    <property type="term" value="F:oxidoreductase activity, acting on paired donors, with incorporation or reduction of molecular oxygen"/>
    <property type="evidence" value="ECO:0007669"/>
    <property type="project" value="InterPro"/>
</dbReference>
<dbReference type="InterPro" id="IPR001128">
    <property type="entry name" value="Cyt_P450"/>
</dbReference>
<dbReference type="CDD" id="cd20618">
    <property type="entry name" value="CYP71_clan"/>
    <property type="match status" value="1"/>
</dbReference>
<dbReference type="InterPro" id="IPR036396">
    <property type="entry name" value="Cyt_P450_sf"/>
</dbReference>
<dbReference type="PRINTS" id="PR00463">
    <property type="entry name" value="EP450I"/>
</dbReference>
<sequence>MEMAMGIGGGVQQHQLQQKGDAVLLAGAAAIVVVAFSLLLYTRMKKQLRRKRALFPRSPPGAWPVVGHLPLFLKDRPHQLLAELCMKQGYGPIMGLRLGVHPAIVVSSAAAAKELLSTQDKVFANRVHYAFADHVFYGYNKALGFSSYNPRWVQMRKLYTLELFTAKRLQEMAHIRHEEMRKLLHRLQQASNGGVQAVDLRERLFEMAGDIAARQFYSKTLGESAPELPHLVEAMEDEAFPTLGDYLPWLRFLDVFPKRGMDKLHRSLDRVFTSIIDERRRHMATCPANQLPNDFLQVLLSKEESVVPEQNICDNDIKAILLDVLSGSIHTSSVTLEWALALLMSNPECMRKLREEVDSVSKHKDGRALLTNEDVEKAMPYLENVMKETLRVQPVAPLLLPRVSGEECHMGQYTLPKGTQAFVHVWAIARDPQIYEDPLSFRPERFDGTDLDVRGQHYELLPFGAGRRMCPGMRGGLAVLYLTLANLIKFFEWEMPPGQTLDMSEKAYRGFSKEIPLRVIPKLRHYPLPDPLTHI</sequence>
<comment type="similarity">
    <text evidence="1 7">Belongs to the cytochrome P450 family.</text>
</comment>
<evidence type="ECO:0000256" key="1">
    <source>
        <dbReference type="ARBA" id="ARBA00010617"/>
    </source>
</evidence>
<evidence type="ECO:0008006" key="11">
    <source>
        <dbReference type="Google" id="ProtNLM"/>
    </source>
</evidence>
<accession>A0A9D4UJ34</accession>
<evidence type="ECO:0000256" key="7">
    <source>
        <dbReference type="RuleBase" id="RU000461"/>
    </source>
</evidence>
<dbReference type="InterPro" id="IPR017972">
    <property type="entry name" value="Cyt_P450_CS"/>
</dbReference>
<dbReference type="EMBL" id="JABFUD020000016">
    <property type="protein sequence ID" value="KAI5068311.1"/>
    <property type="molecule type" value="Genomic_DNA"/>
</dbReference>
<reference evidence="9" key="1">
    <citation type="submission" date="2021-01" db="EMBL/GenBank/DDBJ databases">
        <title>Adiantum capillus-veneris genome.</title>
        <authorList>
            <person name="Fang Y."/>
            <person name="Liao Q."/>
        </authorList>
    </citation>
    <scope>NUCLEOTIDE SEQUENCE</scope>
    <source>
        <strain evidence="9">H3</strain>
        <tissue evidence="9">Leaf</tissue>
    </source>
</reference>
<dbReference type="SUPFAM" id="SSF48264">
    <property type="entry name" value="Cytochrome P450"/>
    <property type="match status" value="1"/>
</dbReference>
<keyword evidence="4 7" id="KW-0560">Oxidoreductase</keyword>
<dbReference type="GO" id="GO:0005506">
    <property type="term" value="F:iron ion binding"/>
    <property type="evidence" value="ECO:0007669"/>
    <property type="project" value="InterPro"/>
</dbReference>
<keyword evidence="8" id="KW-1133">Transmembrane helix</keyword>
<evidence type="ECO:0000313" key="10">
    <source>
        <dbReference type="Proteomes" id="UP000886520"/>
    </source>
</evidence>
<keyword evidence="10" id="KW-1185">Reference proteome</keyword>
<keyword evidence="7" id="KW-0503">Monooxygenase</keyword>
<dbReference type="InterPro" id="IPR002401">
    <property type="entry name" value="Cyt_P450_E_grp-I"/>
</dbReference>
<dbReference type="Proteomes" id="UP000886520">
    <property type="component" value="Chromosome 16"/>
</dbReference>
<dbReference type="PANTHER" id="PTHR47944">
    <property type="entry name" value="CYTOCHROME P450 98A9"/>
    <property type="match status" value="1"/>
</dbReference>
<dbReference type="PRINTS" id="PR00385">
    <property type="entry name" value="P450"/>
</dbReference>
<keyword evidence="8" id="KW-0472">Membrane</keyword>
<evidence type="ECO:0000313" key="9">
    <source>
        <dbReference type="EMBL" id="KAI5068311.1"/>
    </source>
</evidence>
<dbReference type="GO" id="GO:0020037">
    <property type="term" value="F:heme binding"/>
    <property type="evidence" value="ECO:0007669"/>
    <property type="project" value="InterPro"/>
</dbReference>
<dbReference type="GO" id="GO:0004497">
    <property type="term" value="F:monooxygenase activity"/>
    <property type="evidence" value="ECO:0007669"/>
    <property type="project" value="UniProtKB-KW"/>
</dbReference>
<comment type="cofactor">
    <cofactor evidence="6">
        <name>heme</name>
        <dbReference type="ChEBI" id="CHEBI:30413"/>
    </cofactor>
</comment>
<protein>
    <recommendedName>
        <fullName evidence="11">Cytochrome P450</fullName>
    </recommendedName>
</protein>
<keyword evidence="3 6" id="KW-0479">Metal-binding</keyword>
<dbReference type="Pfam" id="PF00067">
    <property type="entry name" value="p450"/>
    <property type="match status" value="1"/>
</dbReference>
<evidence type="ECO:0000256" key="4">
    <source>
        <dbReference type="ARBA" id="ARBA00023002"/>
    </source>
</evidence>
<keyword evidence="2 6" id="KW-0349">Heme</keyword>
<dbReference type="OrthoDB" id="1470350at2759"/>
<dbReference type="AlphaFoldDB" id="A0A9D4UJ34"/>
<evidence type="ECO:0000256" key="3">
    <source>
        <dbReference type="ARBA" id="ARBA00022723"/>
    </source>
</evidence>
<evidence type="ECO:0000256" key="2">
    <source>
        <dbReference type="ARBA" id="ARBA00022617"/>
    </source>
</evidence>
<dbReference type="PANTHER" id="PTHR47944:SF16">
    <property type="entry name" value="CYTOCHROME P450 FAMILY 1 SUBFAMILY A POLYPEPTIDE 1"/>
    <property type="match status" value="1"/>
</dbReference>
<comment type="caution">
    <text evidence="9">The sequence shown here is derived from an EMBL/GenBank/DDBJ whole genome shotgun (WGS) entry which is preliminary data.</text>
</comment>
<dbReference type="PROSITE" id="PS00086">
    <property type="entry name" value="CYTOCHROME_P450"/>
    <property type="match status" value="1"/>
</dbReference>
<feature type="transmembrane region" description="Helical" evidence="8">
    <location>
        <begin position="22"/>
        <end position="42"/>
    </location>
</feature>
<evidence type="ECO:0000256" key="5">
    <source>
        <dbReference type="ARBA" id="ARBA00023004"/>
    </source>
</evidence>
<keyword evidence="8" id="KW-0812">Transmembrane</keyword>
<organism evidence="9 10">
    <name type="scientific">Adiantum capillus-veneris</name>
    <name type="common">Maidenhair fern</name>
    <dbReference type="NCBI Taxonomy" id="13818"/>
    <lineage>
        <taxon>Eukaryota</taxon>
        <taxon>Viridiplantae</taxon>
        <taxon>Streptophyta</taxon>
        <taxon>Embryophyta</taxon>
        <taxon>Tracheophyta</taxon>
        <taxon>Polypodiopsida</taxon>
        <taxon>Polypodiidae</taxon>
        <taxon>Polypodiales</taxon>
        <taxon>Pteridineae</taxon>
        <taxon>Pteridaceae</taxon>
        <taxon>Vittarioideae</taxon>
        <taxon>Adiantum</taxon>
    </lineage>
</organism>
<evidence type="ECO:0000256" key="6">
    <source>
        <dbReference type="PIRSR" id="PIRSR602401-1"/>
    </source>
</evidence>
<dbReference type="Gene3D" id="1.10.630.10">
    <property type="entry name" value="Cytochrome P450"/>
    <property type="match status" value="1"/>
</dbReference>
<name>A0A9D4UJ34_ADICA</name>
<proteinExistence type="inferred from homology"/>
<gene>
    <name evidence="9" type="ORF">GOP47_0016656</name>
</gene>
<evidence type="ECO:0000256" key="8">
    <source>
        <dbReference type="SAM" id="Phobius"/>
    </source>
</evidence>
<feature type="binding site" description="axial binding residue" evidence="6">
    <location>
        <position position="470"/>
    </location>
    <ligand>
        <name>heme</name>
        <dbReference type="ChEBI" id="CHEBI:30413"/>
    </ligand>
    <ligandPart>
        <name>Fe</name>
        <dbReference type="ChEBI" id="CHEBI:18248"/>
    </ligandPart>
</feature>